<reference evidence="1 2" key="1">
    <citation type="journal article" date="2022" name="Genome Biol. Evol.">
        <title>The Spruce Budworm Genome: Reconstructing the Evolutionary History of Antifreeze Proteins.</title>
        <authorList>
            <person name="Beliveau C."/>
            <person name="Gagne P."/>
            <person name="Picq S."/>
            <person name="Vernygora O."/>
            <person name="Keeling C.I."/>
            <person name="Pinkney K."/>
            <person name="Doucet D."/>
            <person name="Wen F."/>
            <person name="Johnston J.S."/>
            <person name="Maaroufi H."/>
            <person name="Boyle B."/>
            <person name="Laroche J."/>
            <person name="Dewar K."/>
            <person name="Juretic N."/>
            <person name="Blackburn G."/>
            <person name="Nisole A."/>
            <person name="Brunet B."/>
            <person name="Brandao M."/>
            <person name="Lumley L."/>
            <person name="Duan J."/>
            <person name="Quan G."/>
            <person name="Lucarotti C.J."/>
            <person name="Roe A.D."/>
            <person name="Sperling F.A.H."/>
            <person name="Levesque R.C."/>
            <person name="Cusson M."/>
        </authorList>
    </citation>
    <scope>NUCLEOTIDE SEQUENCE [LARGE SCALE GENOMIC DNA]</scope>
    <source>
        <strain evidence="1">Glfc:IPQL:Cfum</strain>
    </source>
</reference>
<evidence type="ECO:0000313" key="2">
    <source>
        <dbReference type="Proteomes" id="UP001064048"/>
    </source>
</evidence>
<dbReference type="EMBL" id="CM046105">
    <property type="protein sequence ID" value="KAI8434782.1"/>
    <property type="molecule type" value="Genomic_DNA"/>
</dbReference>
<evidence type="ECO:0000313" key="1">
    <source>
        <dbReference type="EMBL" id="KAI8434782.1"/>
    </source>
</evidence>
<keyword evidence="2" id="KW-1185">Reference proteome</keyword>
<proteinExistence type="predicted"/>
<organism evidence="1 2">
    <name type="scientific">Choristoneura fumiferana</name>
    <name type="common">Spruce budworm moth</name>
    <name type="synonym">Archips fumiferana</name>
    <dbReference type="NCBI Taxonomy" id="7141"/>
    <lineage>
        <taxon>Eukaryota</taxon>
        <taxon>Metazoa</taxon>
        <taxon>Ecdysozoa</taxon>
        <taxon>Arthropoda</taxon>
        <taxon>Hexapoda</taxon>
        <taxon>Insecta</taxon>
        <taxon>Pterygota</taxon>
        <taxon>Neoptera</taxon>
        <taxon>Endopterygota</taxon>
        <taxon>Lepidoptera</taxon>
        <taxon>Glossata</taxon>
        <taxon>Ditrysia</taxon>
        <taxon>Tortricoidea</taxon>
        <taxon>Tortricidae</taxon>
        <taxon>Tortricinae</taxon>
        <taxon>Choristoneura</taxon>
    </lineage>
</organism>
<sequence>MSASQETAASDAALQLAVSSTSLVGDTSPPGSTASQSTAPASVKSADSTRPSSLPKPSGLKPPTKIGRLCSNAAPKPAVPISPRTERRQRELPAKLYDL</sequence>
<gene>
    <name evidence="1" type="ORF">MSG28_003295</name>
</gene>
<protein>
    <submittedName>
        <fullName evidence="1">Uncharacterized protein</fullName>
    </submittedName>
</protein>
<comment type="caution">
    <text evidence="1">The sequence shown here is derived from an EMBL/GenBank/DDBJ whole genome shotgun (WGS) entry which is preliminary data.</text>
</comment>
<dbReference type="Proteomes" id="UP001064048">
    <property type="component" value="Chromosome 5"/>
</dbReference>
<name>A0ACC0KE42_CHOFU</name>
<accession>A0ACC0KE42</accession>